<evidence type="ECO:0000256" key="3">
    <source>
        <dbReference type="ARBA" id="ARBA00023052"/>
    </source>
</evidence>
<gene>
    <name evidence="6" type="ORF">HCR76_16365</name>
</gene>
<dbReference type="PANTHER" id="PTHR47514:SF1">
    <property type="entry name" value="TRANSKETOLASE N-TERMINAL SECTION-RELATED"/>
    <property type="match status" value="1"/>
</dbReference>
<comment type="similarity">
    <text evidence="2">Belongs to the transketolase family.</text>
</comment>
<evidence type="ECO:0000259" key="5">
    <source>
        <dbReference type="Pfam" id="PF00456"/>
    </source>
</evidence>
<evidence type="ECO:0000313" key="7">
    <source>
        <dbReference type="Proteomes" id="UP000662814"/>
    </source>
</evidence>
<proteinExistence type="inferred from homology"/>
<keyword evidence="3" id="KW-0786">Thiamine pyrophosphate</keyword>
<feature type="compositionally biased region" description="Basic and acidic residues" evidence="4">
    <location>
        <begin position="86"/>
        <end position="102"/>
    </location>
</feature>
<accession>A0ABX6YI91</accession>
<evidence type="ECO:0000256" key="4">
    <source>
        <dbReference type="SAM" id="MobiDB-lite"/>
    </source>
</evidence>
<reference evidence="6 7" key="1">
    <citation type="submission" date="2020-12" db="EMBL/GenBank/DDBJ databases">
        <title>Microbacterium sp. HY060.</title>
        <authorList>
            <person name="Zhou J."/>
        </authorList>
    </citation>
    <scope>NUCLEOTIDE SEQUENCE [LARGE SCALE GENOMIC DNA]</scope>
    <source>
        <strain evidence="6 7">HY60</strain>
    </source>
</reference>
<dbReference type="Gene3D" id="3.40.50.970">
    <property type="match status" value="1"/>
</dbReference>
<dbReference type="SUPFAM" id="SSF52518">
    <property type="entry name" value="Thiamin diphosphate-binding fold (THDP-binding)"/>
    <property type="match status" value="1"/>
</dbReference>
<name>A0ABX6YI91_9MICO</name>
<keyword evidence="7" id="KW-1185">Reference proteome</keyword>
<dbReference type="Proteomes" id="UP000662814">
    <property type="component" value="Chromosome"/>
</dbReference>
<evidence type="ECO:0000313" key="6">
    <source>
        <dbReference type="EMBL" id="QPZ38335.1"/>
    </source>
</evidence>
<dbReference type="EMBL" id="CP061169">
    <property type="protein sequence ID" value="QPZ38335.1"/>
    <property type="molecule type" value="Genomic_DNA"/>
</dbReference>
<sequence>MSTVTHSSTGGSSAVASGGAWQNEARRVARRIRARVLELTILQNGCYLSQALSSAEVLATLYTKILKLEDLTEPLPSPPFTGVPGSERRSPSGGRFHGEQAENRDRFLISPAHYAVAIYAALESVGRLAEGELESFNTDGSTLEMIGAEHSPGFELTTGSFGQALSQSGGIAFARRLRGDTGRTIVFMSDGELEEGQTWEGVQAAAFFKLDKLVLFVDVNGQQVDGLTKDIMNVEPINSRFDAFGWDVAVVDGHDVAAINEAVEAKEQNGKPLVVLAYTDTAKDMPYLNDRKPNLHYVRAKTEEDKTAFAAALAELQEEDS</sequence>
<dbReference type="RefSeq" id="WP_166986777.1">
    <property type="nucleotide sequence ID" value="NZ_CP061169.1"/>
</dbReference>
<dbReference type="InterPro" id="IPR029061">
    <property type="entry name" value="THDP-binding"/>
</dbReference>
<protein>
    <recommendedName>
        <fullName evidence="5">Transketolase N-terminal domain-containing protein</fullName>
    </recommendedName>
</protein>
<feature type="region of interest" description="Disordered" evidence="4">
    <location>
        <begin position="76"/>
        <end position="102"/>
    </location>
</feature>
<evidence type="ECO:0000256" key="2">
    <source>
        <dbReference type="ARBA" id="ARBA00007131"/>
    </source>
</evidence>
<evidence type="ECO:0000256" key="1">
    <source>
        <dbReference type="ARBA" id="ARBA00001964"/>
    </source>
</evidence>
<feature type="domain" description="Transketolase N-terminal" evidence="5">
    <location>
        <begin position="102"/>
        <end position="279"/>
    </location>
</feature>
<dbReference type="Pfam" id="PF00456">
    <property type="entry name" value="Transketolase_N"/>
    <property type="match status" value="1"/>
</dbReference>
<organism evidence="6 7">
    <name type="scientific">Paramicrobacterium chengjingii</name>
    <dbReference type="NCBI Taxonomy" id="2769067"/>
    <lineage>
        <taxon>Bacteria</taxon>
        <taxon>Bacillati</taxon>
        <taxon>Actinomycetota</taxon>
        <taxon>Actinomycetes</taxon>
        <taxon>Micrococcales</taxon>
        <taxon>Microbacteriaceae</taxon>
        <taxon>Paramicrobacterium</taxon>
    </lineage>
</organism>
<dbReference type="PANTHER" id="PTHR47514">
    <property type="entry name" value="TRANSKETOLASE N-TERMINAL SECTION-RELATED"/>
    <property type="match status" value="1"/>
</dbReference>
<comment type="cofactor">
    <cofactor evidence="1">
        <name>thiamine diphosphate</name>
        <dbReference type="ChEBI" id="CHEBI:58937"/>
    </cofactor>
</comment>
<dbReference type="InterPro" id="IPR005474">
    <property type="entry name" value="Transketolase_N"/>
</dbReference>